<keyword evidence="5 9" id="KW-0812">Transmembrane</keyword>
<dbReference type="InterPro" id="IPR055348">
    <property type="entry name" value="DctQ"/>
</dbReference>
<feature type="region of interest" description="Disordered" evidence="10">
    <location>
        <begin position="174"/>
        <end position="199"/>
    </location>
</feature>
<keyword evidence="7 9" id="KW-0472">Membrane</keyword>
<evidence type="ECO:0000256" key="7">
    <source>
        <dbReference type="ARBA" id="ARBA00023136"/>
    </source>
</evidence>
<dbReference type="RefSeq" id="WP_193182199.1">
    <property type="nucleotide sequence ID" value="NZ_JACVXA010000024.1"/>
</dbReference>
<keyword evidence="6 9" id="KW-1133">Transmembrane helix</keyword>
<feature type="compositionally biased region" description="Basic and acidic residues" evidence="10">
    <location>
        <begin position="182"/>
        <end position="199"/>
    </location>
</feature>
<evidence type="ECO:0000313" key="13">
    <source>
        <dbReference type="Proteomes" id="UP000609121"/>
    </source>
</evidence>
<comment type="similarity">
    <text evidence="8 9">Belongs to the TRAP transporter small permease family.</text>
</comment>
<evidence type="ECO:0000256" key="6">
    <source>
        <dbReference type="ARBA" id="ARBA00022989"/>
    </source>
</evidence>
<gene>
    <name evidence="12" type="ORF">ICN82_09935</name>
</gene>
<protein>
    <recommendedName>
        <fullName evidence="9">TRAP transporter small permease protein</fullName>
    </recommendedName>
</protein>
<evidence type="ECO:0000256" key="4">
    <source>
        <dbReference type="ARBA" id="ARBA00022519"/>
    </source>
</evidence>
<dbReference type="GO" id="GO:0022857">
    <property type="term" value="F:transmembrane transporter activity"/>
    <property type="evidence" value="ECO:0007669"/>
    <property type="project" value="UniProtKB-UniRule"/>
</dbReference>
<comment type="function">
    <text evidence="9">Part of the tripartite ATP-independent periplasmic (TRAP) transport system.</text>
</comment>
<evidence type="ECO:0000256" key="8">
    <source>
        <dbReference type="ARBA" id="ARBA00038436"/>
    </source>
</evidence>
<evidence type="ECO:0000256" key="10">
    <source>
        <dbReference type="SAM" id="MobiDB-lite"/>
    </source>
</evidence>
<keyword evidence="13" id="KW-1185">Reference proteome</keyword>
<comment type="subcellular location">
    <subcellularLocation>
        <location evidence="1 9">Cell inner membrane</location>
        <topology evidence="1 9">Multi-pass membrane protein</topology>
    </subcellularLocation>
</comment>
<dbReference type="AlphaFoldDB" id="A0A8J6YVH5"/>
<dbReference type="EMBL" id="JACVXA010000024">
    <property type="protein sequence ID" value="MBE3638522.1"/>
    <property type="molecule type" value="Genomic_DNA"/>
</dbReference>
<comment type="caution">
    <text evidence="12">The sequence shown here is derived from an EMBL/GenBank/DDBJ whole genome shotgun (WGS) entry which is preliminary data.</text>
</comment>
<feature type="transmembrane region" description="Helical" evidence="9">
    <location>
        <begin position="91"/>
        <end position="114"/>
    </location>
</feature>
<evidence type="ECO:0000313" key="12">
    <source>
        <dbReference type="EMBL" id="MBE3638522.1"/>
    </source>
</evidence>
<dbReference type="PANTHER" id="PTHR35011:SF4">
    <property type="entry name" value="SLL1102 PROTEIN"/>
    <property type="match status" value="1"/>
</dbReference>
<evidence type="ECO:0000259" key="11">
    <source>
        <dbReference type="Pfam" id="PF04290"/>
    </source>
</evidence>
<dbReference type="Pfam" id="PF04290">
    <property type="entry name" value="DctQ"/>
    <property type="match status" value="1"/>
</dbReference>
<feature type="domain" description="Tripartite ATP-independent periplasmic transporters DctQ component" evidence="11">
    <location>
        <begin position="30"/>
        <end position="161"/>
    </location>
</feature>
<evidence type="ECO:0000256" key="5">
    <source>
        <dbReference type="ARBA" id="ARBA00022692"/>
    </source>
</evidence>
<dbReference type="PANTHER" id="PTHR35011">
    <property type="entry name" value="2,3-DIKETO-L-GULONATE TRAP TRANSPORTER SMALL PERMEASE PROTEIN YIAM"/>
    <property type="match status" value="1"/>
</dbReference>
<keyword evidence="2 9" id="KW-0813">Transport</keyword>
<organism evidence="12 13">
    <name type="scientific">Mangrovicoccus algicola</name>
    <dbReference type="NCBI Taxonomy" id="2771008"/>
    <lineage>
        <taxon>Bacteria</taxon>
        <taxon>Pseudomonadati</taxon>
        <taxon>Pseudomonadota</taxon>
        <taxon>Alphaproteobacteria</taxon>
        <taxon>Rhodobacterales</taxon>
        <taxon>Paracoccaceae</taxon>
        <taxon>Mangrovicoccus</taxon>
    </lineage>
</organism>
<feature type="transmembrane region" description="Helical" evidence="9">
    <location>
        <begin position="134"/>
        <end position="154"/>
    </location>
</feature>
<sequence length="199" mass="22327">MNFLIRCSRGIDRVTAWIGKGVAWLILVAVLVSAANAIIRKAFDLSSNAWLELQWYLFGAVFMLAAAWTLQKNEHVRIDVVSAHLSRRTRLWVDLACHILFLMPFVVLMTRLSWPFFLRSITTGEYSMNAGGLILWPAKALVLAGFVVLVFQGISEIIKTIAMLKGDLPMPAESEEEQLPPELREHAQMMEETGGADRA</sequence>
<dbReference type="Proteomes" id="UP000609121">
    <property type="component" value="Unassembled WGS sequence"/>
</dbReference>
<dbReference type="InterPro" id="IPR007387">
    <property type="entry name" value="TRAP_DctQ"/>
</dbReference>
<name>A0A8J6YVH5_9RHOB</name>
<evidence type="ECO:0000256" key="9">
    <source>
        <dbReference type="RuleBase" id="RU369079"/>
    </source>
</evidence>
<keyword evidence="3" id="KW-1003">Cell membrane</keyword>
<feature type="transmembrane region" description="Helical" evidence="9">
    <location>
        <begin position="53"/>
        <end position="70"/>
    </location>
</feature>
<evidence type="ECO:0000256" key="2">
    <source>
        <dbReference type="ARBA" id="ARBA00022448"/>
    </source>
</evidence>
<accession>A0A8J6YVH5</accession>
<proteinExistence type="inferred from homology"/>
<comment type="subunit">
    <text evidence="9">The complex comprises the extracytoplasmic solute receptor protein and the two transmembrane proteins.</text>
</comment>
<evidence type="ECO:0000256" key="3">
    <source>
        <dbReference type="ARBA" id="ARBA00022475"/>
    </source>
</evidence>
<dbReference type="GO" id="GO:0005886">
    <property type="term" value="C:plasma membrane"/>
    <property type="evidence" value="ECO:0007669"/>
    <property type="project" value="UniProtKB-SubCell"/>
</dbReference>
<reference evidence="12" key="1">
    <citation type="submission" date="2020-09" db="EMBL/GenBank/DDBJ databases">
        <title>A novel bacterium of genus Mangrovicoccus, isolated from South China Sea.</title>
        <authorList>
            <person name="Huang H."/>
            <person name="Mo K."/>
            <person name="Hu Y."/>
        </authorList>
    </citation>
    <scope>NUCLEOTIDE SEQUENCE</scope>
    <source>
        <strain evidence="12">HB182678</strain>
    </source>
</reference>
<keyword evidence="4 9" id="KW-0997">Cell inner membrane</keyword>
<evidence type="ECO:0000256" key="1">
    <source>
        <dbReference type="ARBA" id="ARBA00004429"/>
    </source>
</evidence>
<comment type="caution">
    <text evidence="9">Lacks conserved residue(s) required for the propagation of feature annotation.</text>
</comment>